<comment type="caution">
    <text evidence="1">The sequence shown here is derived from an EMBL/GenBank/DDBJ whole genome shotgun (WGS) entry which is preliminary data.</text>
</comment>
<dbReference type="Proteomes" id="UP000245609">
    <property type="component" value="Unassembled WGS sequence"/>
</dbReference>
<proteinExistence type="predicted"/>
<dbReference type="EMBL" id="MBFS01000347">
    <property type="protein sequence ID" value="PVV02740.1"/>
    <property type="molecule type" value="Genomic_DNA"/>
</dbReference>
<gene>
    <name evidence="1" type="ORF">BB560_002799</name>
</gene>
<accession>A0A2T9ZDW4</accession>
<evidence type="ECO:0000313" key="2">
    <source>
        <dbReference type="Proteomes" id="UP000245609"/>
    </source>
</evidence>
<sequence>MSNAETDSQFFNEIFSPDFLSQSQTDHPDDFTDQQQSEIDKRCNLEILERHFLSNQHLLSENDLSTNSTLYGDSLSVFDDLLTDSNQLNTHAEKTDSSVNQFNTVSSLDLVEALTYLSKHSN</sequence>
<keyword evidence="2" id="KW-1185">Reference proteome</keyword>
<dbReference type="AlphaFoldDB" id="A0A2T9ZDW4"/>
<protein>
    <submittedName>
        <fullName evidence="1">Uncharacterized protein</fullName>
    </submittedName>
</protein>
<name>A0A2T9ZDW4_9FUNG</name>
<reference evidence="1 2" key="1">
    <citation type="journal article" date="2018" name="MBio">
        <title>Comparative Genomics Reveals the Core Gene Toolbox for the Fungus-Insect Symbiosis.</title>
        <authorList>
            <person name="Wang Y."/>
            <person name="Stata M."/>
            <person name="Wang W."/>
            <person name="Stajich J.E."/>
            <person name="White M.M."/>
            <person name="Moncalvo J.M."/>
        </authorList>
    </citation>
    <scope>NUCLEOTIDE SEQUENCE [LARGE SCALE GENOMIC DNA]</scope>
    <source>
        <strain evidence="1 2">SC-DP-2</strain>
    </source>
</reference>
<organism evidence="1 2">
    <name type="scientific">Smittium megazygosporum</name>
    <dbReference type="NCBI Taxonomy" id="133381"/>
    <lineage>
        <taxon>Eukaryota</taxon>
        <taxon>Fungi</taxon>
        <taxon>Fungi incertae sedis</taxon>
        <taxon>Zoopagomycota</taxon>
        <taxon>Kickxellomycotina</taxon>
        <taxon>Harpellomycetes</taxon>
        <taxon>Harpellales</taxon>
        <taxon>Legeriomycetaceae</taxon>
        <taxon>Smittium</taxon>
    </lineage>
</organism>
<evidence type="ECO:0000313" key="1">
    <source>
        <dbReference type="EMBL" id="PVV02740.1"/>
    </source>
</evidence>